<comment type="caution">
    <text evidence="1">The sequence shown here is derived from an EMBL/GenBank/DDBJ whole genome shotgun (WGS) entry which is preliminary data.</text>
</comment>
<gene>
    <name evidence="1" type="ORF">SDC9_193259</name>
</gene>
<accession>A0A645I3K1</accession>
<proteinExistence type="predicted"/>
<dbReference type="AlphaFoldDB" id="A0A645I3K1"/>
<organism evidence="1">
    <name type="scientific">bioreactor metagenome</name>
    <dbReference type="NCBI Taxonomy" id="1076179"/>
    <lineage>
        <taxon>unclassified sequences</taxon>
        <taxon>metagenomes</taxon>
        <taxon>ecological metagenomes</taxon>
    </lineage>
</organism>
<reference evidence="1" key="1">
    <citation type="submission" date="2019-08" db="EMBL/GenBank/DDBJ databases">
        <authorList>
            <person name="Kucharzyk K."/>
            <person name="Murdoch R.W."/>
            <person name="Higgins S."/>
            <person name="Loffler F."/>
        </authorList>
    </citation>
    <scope>NUCLEOTIDE SEQUENCE</scope>
</reference>
<evidence type="ECO:0000313" key="1">
    <source>
        <dbReference type="EMBL" id="MPN45690.1"/>
    </source>
</evidence>
<name>A0A645I3K1_9ZZZZ</name>
<dbReference type="EMBL" id="VSSQ01105772">
    <property type="protein sequence ID" value="MPN45690.1"/>
    <property type="molecule type" value="Genomic_DNA"/>
</dbReference>
<sequence length="112" mass="13422">MYEEYFEGKLGLVRRIVFYDTTGANVSATVKEIDQNITTYEIYFDTKETLDQKKSLNKLWVNWFIKFGDAPKFDRLVKFEVKQDFYITHFLYTHLTEEVANYVLSKFGEFEN</sequence>
<protein>
    <submittedName>
        <fullName evidence="1">Uncharacterized protein</fullName>
    </submittedName>
</protein>